<name>A0A1X7SXM8_AMPQE</name>
<evidence type="ECO:0000313" key="2">
    <source>
        <dbReference type="EnsemblMetazoa" id="Aqu2.1.06896_001"/>
    </source>
</evidence>
<reference evidence="2" key="1">
    <citation type="submission" date="2017-05" db="UniProtKB">
        <authorList>
            <consortium name="EnsemblMetazoa"/>
        </authorList>
    </citation>
    <scope>IDENTIFICATION</scope>
</reference>
<feature type="region of interest" description="Disordered" evidence="1">
    <location>
        <begin position="32"/>
        <end position="54"/>
    </location>
</feature>
<dbReference type="AlphaFoldDB" id="A0A1X7SXM8"/>
<dbReference type="EnsemblMetazoa" id="Aqu2.1.06896_001">
    <property type="protein sequence ID" value="Aqu2.1.06896_001"/>
    <property type="gene ID" value="Aqu2.1.06896"/>
</dbReference>
<accession>A0A1X7SXM8</accession>
<protein>
    <submittedName>
        <fullName evidence="2">Uncharacterized protein</fullName>
    </submittedName>
</protein>
<organism evidence="2">
    <name type="scientific">Amphimedon queenslandica</name>
    <name type="common">Sponge</name>
    <dbReference type="NCBI Taxonomy" id="400682"/>
    <lineage>
        <taxon>Eukaryota</taxon>
        <taxon>Metazoa</taxon>
        <taxon>Porifera</taxon>
        <taxon>Demospongiae</taxon>
        <taxon>Heteroscleromorpha</taxon>
        <taxon>Haplosclerida</taxon>
        <taxon>Niphatidae</taxon>
        <taxon>Amphimedon</taxon>
    </lineage>
</organism>
<proteinExistence type="predicted"/>
<evidence type="ECO:0000256" key="1">
    <source>
        <dbReference type="SAM" id="MobiDB-lite"/>
    </source>
</evidence>
<dbReference type="InParanoid" id="A0A1X7SXM8"/>
<sequence length="54" mass="6425">MTITDLQITSDLQKKELEICLDYIHDKDVKDKGQGQRAIQMTRTSRKKDKERFK</sequence>